<dbReference type="PANTHER" id="PTHR19139:SF45">
    <property type="entry name" value="AQUAPORIN-2"/>
    <property type="match status" value="1"/>
</dbReference>
<keyword evidence="14" id="KW-0325">Glycoprotein</keyword>
<evidence type="ECO:0000256" key="16">
    <source>
        <dbReference type="ARBA" id="ARBA00030671"/>
    </source>
</evidence>
<evidence type="ECO:0000256" key="19">
    <source>
        <dbReference type="ARBA" id="ARBA00033076"/>
    </source>
</evidence>
<evidence type="ECO:0000313" key="25">
    <source>
        <dbReference type="Proteomes" id="UP001176940"/>
    </source>
</evidence>
<organism evidence="24 25">
    <name type="scientific">Ranitomeya imitator</name>
    <name type="common">mimic poison frog</name>
    <dbReference type="NCBI Taxonomy" id="111125"/>
    <lineage>
        <taxon>Eukaryota</taxon>
        <taxon>Metazoa</taxon>
        <taxon>Chordata</taxon>
        <taxon>Craniata</taxon>
        <taxon>Vertebrata</taxon>
        <taxon>Euteleostomi</taxon>
        <taxon>Amphibia</taxon>
        <taxon>Batrachia</taxon>
        <taxon>Anura</taxon>
        <taxon>Neobatrachia</taxon>
        <taxon>Hyloidea</taxon>
        <taxon>Dendrobatidae</taxon>
        <taxon>Dendrobatinae</taxon>
        <taxon>Ranitomeya</taxon>
    </lineage>
</organism>
<comment type="similarity">
    <text evidence="5 22">Belongs to the MIP/aquaporin (TC 1.A.8) family.</text>
</comment>
<keyword evidence="15" id="KW-0968">Cytoplasmic vesicle</keyword>
<reference evidence="24" key="1">
    <citation type="submission" date="2023-07" db="EMBL/GenBank/DDBJ databases">
        <authorList>
            <person name="Stuckert A."/>
        </authorList>
    </citation>
    <scope>NUCLEOTIDE SEQUENCE</scope>
</reference>
<dbReference type="EMBL" id="CAUEEQ010015795">
    <property type="protein sequence ID" value="CAJ0939676.1"/>
    <property type="molecule type" value="Genomic_DNA"/>
</dbReference>
<evidence type="ECO:0000256" key="7">
    <source>
        <dbReference type="ARBA" id="ARBA00022448"/>
    </source>
</evidence>
<evidence type="ECO:0000256" key="11">
    <source>
        <dbReference type="ARBA" id="ARBA00022989"/>
    </source>
</evidence>
<evidence type="ECO:0000256" key="22">
    <source>
        <dbReference type="RuleBase" id="RU000477"/>
    </source>
</evidence>
<dbReference type="InterPro" id="IPR034294">
    <property type="entry name" value="Aquaporin_transptr"/>
</dbReference>
<keyword evidence="10 22" id="KW-0812">Transmembrane</keyword>
<dbReference type="PROSITE" id="PS00221">
    <property type="entry name" value="MIP"/>
    <property type="match status" value="1"/>
</dbReference>
<evidence type="ECO:0000256" key="6">
    <source>
        <dbReference type="ARBA" id="ARBA00020967"/>
    </source>
</evidence>
<evidence type="ECO:0000256" key="15">
    <source>
        <dbReference type="ARBA" id="ARBA00023329"/>
    </source>
</evidence>
<evidence type="ECO:0000256" key="3">
    <source>
        <dbReference type="ARBA" id="ARBA00004439"/>
    </source>
</evidence>
<evidence type="ECO:0000256" key="20">
    <source>
        <dbReference type="ARBA" id="ARBA00033351"/>
    </source>
</evidence>
<evidence type="ECO:0000256" key="5">
    <source>
        <dbReference type="ARBA" id="ARBA00006175"/>
    </source>
</evidence>
<evidence type="ECO:0000256" key="8">
    <source>
        <dbReference type="ARBA" id="ARBA00022475"/>
    </source>
</evidence>
<keyword evidence="8" id="KW-1003">Cell membrane</keyword>
<dbReference type="Gene3D" id="1.20.1080.10">
    <property type="entry name" value="Glycerol uptake facilitator protein"/>
    <property type="match status" value="1"/>
</dbReference>
<feature type="transmembrane region" description="Helical" evidence="23">
    <location>
        <begin position="44"/>
        <end position="65"/>
    </location>
</feature>
<sequence length="193" mass="20328">MLRLWELRSVAFTRAVFVEFFATLLFVMFGLGTSLHWPGAPPSVLQVALAFGLAIGTLVQAFGHVSGAHVNPAVTLAFMVGSQISFLRAVFYVGAQLLGAVSGAAIIQGLTPIEVRGNLSVNGLFNNTDAGKAFVVELFLTLQLILCIFASTDDRRTDIVGSPALSIGLSVTLGHLLGVGIGDCTQVVLQELL</sequence>
<keyword evidence="7 22" id="KW-0813">Transport</keyword>
<keyword evidence="9" id="KW-0597">Phosphoprotein</keyword>
<evidence type="ECO:0000256" key="18">
    <source>
        <dbReference type="ARBA" id="ARBA00031624"/>
    </source>
</evidence>
<dbReference type="PANTHER" id="PTHR19139">
    <property type="entry name" value="AQUAPORIN TRANSPORTER"/>
    <property type="match status" value="1"/>
</dbReference>
<keyword evidence="12" id="KW-0333">Golgi apparatus</keyword>
<evidence type="ECO:0000256" key="2">
    <source>
        <dbReference type="ARBA" id="ARBA00004424"/>
    </source>
</evidence>
<dbReference type="PRINTS" id="PR02014">
    <property type="entry name" value="AQUAPORIN2"/>
</dbReference>
<protein>
    <recommendedName>
        <fullName evidence="6">Aquaporin-2</fullName>
    </recommendedName>
    <alternativeName>
        <fullName evidence="16">ADH water channel</fullName>
    </alternativeName>
    <alternativeName>
        <fullName evidence="20">Aquaporin-CD</fullName>
    </alternativeName>
    <alternativeName>
        <fullName evidence="17">Collecting duct water channel protein</fullName>
    </alternativeName>
    <alternativeName>
        <fullName evidence="18">WCH-CD</fullName>
    </alternativeName>
    <alternativeName>
        <fullName evidence="19">Water channel protein for renal collecting duct</fullName>
    </alternativeName>
</protein>
<evidence type="ECO:0000313" key="24">
    <source>
        <dbReference type="EMBL" id="CAJ0939676.1"/>
    </source>
</evidence>
<keyword evidence="13 23" id="KW-0472">Membrane</keyword>
<comment type="caution">
    <text evidence="24">The sequence shown here is derived from an EMBL/GenBank/DDBJ whole genome shotgun (WGS) entry which is preliminary data.</text>
</comment>
<dbReference type="PRINTS" id="PR00783">
    <property type="entry name" value="MINTRINSICP"/>
</dbReference>
<dbReference type="InterPro" id="IPR022357">
    <property type="entry name" value="MIP_CS"/>
</dbReference>
<evidence type="ECO:0000256" key="13">
    <source>
        <dbReference type="ARBA" id="ARBA00023136"/>
    </source>
</evidence>
<comment type="catalytic activity">
    <reaction evidence="21">
        <text>glycerol(in) = glycerol(out)</text>
        <dbReference type="Rhea" id="RHEA:29675"/>
        <dbReference type="ChEBI" id="CHEBI:17754"/>
    </reaction>
</comment>
<accession>A0ABN9LDU4</accession>
<feature type="transmembrane region" description="Helical" evidence="23">
    <location>
        <begin position="86"/>
        <end position="110"/>
    </location>
</feature>
<evidence type="ECO:0000256" key="23">
    <source>
        <dbReference type="SAM" id="Phobius"/>
    </source>
</evidence>
<evidence type="ECO:0000256" key="14">
    <source>
        <dbReference type="ARBA" id="ARBA00023180"/>
    </source>
</evidence>
<name>A0ABN9LDU4_9NEOB</name>
<dbReference type="InterPro" id="IPR000425">
    <property type="entry name" value="MIP"/>
</dbReference>
<dbReference type="SUPFAM" id="SSF81338">
    <property type="entry name" value="Aquaporin-like"/>
    <property type="match status" value="1"/>
</dbReference>
<keyword evidence="11 23" id="KW-1133">Transmembrane helix</keyword>
<dbReference type="Proteomes" id="UP001176940">
    <property type="component" value="Unassembled WGS sequence"/>
</dbReference>
<evidence type="ECO:0000256" key="9">
    <source>
        <dbReference type="ARBA" id="ARBA00022553"/>
    </source>
</evidence>
<evidence type="ECO:0000256" key="4">
    <source>
        <dbReference type="ARBA" id="ARBA00004554"/>
    </source>
</evidence>
<evidence type="ECO:0000256" key="17">
    <source>
        <dbReference type="ARBA" id="ARBA00031462"/>
    </source>
</evidence>
<keyword evidence="25" id="KW-1185">Reference proteome</keyword>
<evidence type="ECO:0000256" key="12">
    <source>
        <dbReference type="ARBA" id="ARBA00023034"/>
    </source>
</evidence>
<evidence type="ECO:0000256" key="10">
    <source>
        <dbReference type="ARBA" id="ARBA00022692"/>
    </source>
</evidence>
<dbReference type="InterPro" id="IPR023271">
    <property type="entry name" value="Aquaporin-like"/>
</dbReference>
<comment type="subcellular location">
    <subcellularLocation>
        <location evidence="2">Apical cell membrane</location>
        <topology evidence="2">Multi-pass membrane protein</topology>
    </subcellularLocation>
    <subcellularLocation>
        <location evidence="4">Basolateral cell membrane</location>
        <topology evidence="4">Multi-pass membrane protein</topology>
    </subcellularLocation>
    <subcellularLocation>
        <location evidence="3">Cytoplasmic vesicle membrane</location>
        <topology evidence="3">Multi-pass membrane protein</topology>
    </subcellularLocation>
    <subcellularLocation>
        <location evidence="1">Golgi apparatus</location>
        <location evidence="1">trans-Golgi network membrane</location>
        <topology evidence="1">Multi-pass membrane protein</topology>
    </subcellularLocation>
</comment>
<gene>
    <name evidence="24" type="ORF">RIMI_LOCUS8094122</name>
</gene>
<dbReference type="Pfam" id="PF00230">
    <property type="entry name" value="MIP"/>
    <property type="match status" value="1"/>
</dbReference>
<evidence type="ECO:0000256" key="21">
    <source>
        <dbReference type="ARBA" id="ARBA00049405"/>
    </source>
</evidence>
<feature type="transmembrane region" description="Helical" evidence="23">
    <location>
        <begin position="12"/>
        <end position="32"/>
    </location>
</feature>
<evidence type="ECO:0000256" key="1">
    <source>
        <dbReference type="ARBA" id="ARBA00004166"/>
    </source>
</evidence>
<feature type="transmembrane region" description="Helical" evidence="23">
    <location>
        <begin position="130"/>
        <end position="150"/>
    </location>
</feature>
<proteinExistence type="inferred from homology"/>